<sequence>MKLSTIVLLLAAMGAYAAPYLRQESEEGNVEARDSQNRNPAPPPPPPNVDAAHPRGNNRAPAPAPAPAPAGSDRAANTGRRLPRSSSSSASSSARRKQSSSKIKTRKYNV</sequence>
<dbReference type="AlphaFoldDB" id="A0AA39TMK8"/>
<dbReference type="EMBL" id="JAULSR010000010">
    <property type="protein sequence ID" value="KAK0610626.1"/>
    <property type="molecule type" value="Genomic_DNA"/>
</dbReference>
<proteinExistence type="predicted"/>
<organism evidence="3 4">
    <name type="scientific">Bombardia bombarda</name>
    <dbReference type="NCBI Taxonomy" id="252184"/>
    <lineage>
        <taxon>Eukaryota</taxon>
        <taxon>Fungi</taxon>
        <taxon>Dikarya</taxon>
        <taxon>Ascomycota</taxon>
        <taxon>Pezizomycotina</taxon>
        <taxon>Sordariomycetes</taxon>
        <taxon>Sordariomycetidae</taxon>
        <taxon>Sordariales</taxon>
        <taxon>Lasiosphaeriaceae</taxon>
        <taxon>Bombardia</taxon>
    </lineage>
</organism>
<gene>
    <name evidence="3" type="ORF">B0T17DRAFT_545115</name>
</gene>
<comment type="caution">
    <text evidence="3">The sequence shown here is derived from an EMBL/GenBank/DDBJ whole genome shotgun (WGS) entry which is preliminary data.</text>
</comment>
<feature type="signal peptide" evidence="2">
    <location>
        <begin position="1"/>
        <end position="17"/>
    </location>
</feature>
<evidence type="ECO:0000313" key="3">
    <source>
        <dbReference type="EMBL" id="KAK0610626.1"/>
    </source>
</evidence>
<feature type="compositionally biased region" description="Low complexity" evidence="1">
    <location>
        <begin position="84"/>
        <end position="93"/>
    </location>
</feature>
<feature type="region of interest" description="Disordered" evidence="1">
    <location>
        <begin position="24"/>
        <end position="110"/>
    </location>
</feature>
<keyword evidence="2" id="KW-0732">Signal</keyword>
<evidence type="ECO:0000313" key="4">
    <source>
        <dbReference type="Proteomes" id="UP001174934"/>
    </source>
</evidence>
<dbReference type="Proteomes" id="UP001174934">
    <property type="component" value="Unassembled WGS sequence"/>
</dbReference>
<reference evidence="3" key="1">
    <citation type="submission" date="2023-06" db="EMBL/GenBank/DDBJ databases">
        <title>Genome-scale phylogeny and comparative genomics of the fungal order Sordariales.</title>
        <authorList>
            <consortium name="Lawrence Berkeley National Laboratory"/>
            <person name="Hensen N."/>
            <person name="Bonometti L."/>
            <person name="Westerberg I."/>
            <person name="Brannstrom I.O."/>
            <person name="Guillou S."/>
            <person name="Cros-Aarteil S."/>
            <person name="Calhoun S."/>
            <person name="Haridas S."/>
            <person name="Kuo A."/>
            <person name="Mondo S."/>
            <person name="Pangilinan J."/>
            <person name="Riley R."/>
            <person name="LaButti K."/>
            <person name="Andreopoulos B."/>
            <person name="Lipzen A."/>
            <person name="Chen C."/>
            <person name="Yanf M."/>
            <person name="Daum C."/>
            <person name="Ng V."/>
            <person name="Clum A."/>
            <person name="Steindorff A."/>
            <person name="Ohm R."/>
            <person name="Martin F."/>
            <person name="Silar P."/>
            <person name="Natvig D."/>
            <person name="Lalanne C."/>
            <person name="Gautier V."/>
            <person name="Ament-velasquez S.L."/>
            <person name="Kruys A."/>
            <person name="Hutchinson M.I."/>
            <person name="Powell A.J."/>
            <person name="Barry K."/>
            <person name="Miller A.N."/>
            <person name="Grigoriev I.V."/>
            <person name="Debuchy R."/>
            <person name="Gladieux P."/>
            <person name="Thoren M.H."/>
            <person name="Johannesson H."/>
        </authorList>
    </citation>
    <scope>NUCLEOTIDE SEQUENCE</scope>
    <source>
        <strain evidence="3">SMH3391-2</strain>
    </source>
</reference>
<name>A0AA39TMK8_9PEZI</name>
<evidence type="ECO:0000256" key="1">
    <source>
        <dbReference type="SAM" id="MobiDB-lite"/>
    </source>
</evidence>
<protein>
    <submittedName>
        <fullName evidence="3">Uncharacterized protein</fullName>
    </submittedName>
</protein>
<accession>A0AA39TMK8</accession>
<evidence type="ECO:0000256" key="2">
    <source>
        <dbReference type="SAM" id="SignalP"/>
    </source>
</evidence>
<keyword evidence="4" id="KW-1185">Reference proteome</keyword>
<feature type="compositionally biased region" description="Basic residues" evidence="1">
    <location>
        <begin position="94"/>
        <end position="110"/>
    </location>
</feature>
<feature type="chain" id="PRO_5041445179" evidence="2">
    <location>
        <begin position="18"/>
        <end position="110"/>
    </location>
</feature>